<dbReference type="PANTHER" id="PTHR47165:SF4">
    <property type="entry name" value="OS03G0429900 PROTEIN"/>
    <property type="match status" value="1"/>
</dbReference>
<sequence length="349" mass="40217">MNLHNPTTLYLEAISNPTAPTVSIKSLLYAPTVSKLTPYFQLFILNASAPVKLFALKVINSTLQLTMTDLNPYNPINSVDTTTYDWNCRVKLQSFWKVVGREKQEFWGINMVLIDDSVKNVQELIKITKDEKEKTLFKFQISNGSSTVLVTFFDQFGQYVEKQFANFDSNNLYVIISFSNVWRYEGMPHLSNYPATRVFVNPTHYSVQDLKRSWTEKKKEPIVHTVQKEECAVEIPRKIITMKDIKNLKENFGEGSVFYEVTVKRITNQKNWYFRNCIGCDLELENEDGKFKCSRANGYGRIIPYPDKRFCLCTLCSDDSGSVAIVFPDHEITRIIDKTVIDLHAECAD</sequence>
<dbReference type="PANTHER" id="PTHR47165">
    <property type="entry name" value="OS03G0429900 PROTEIN"/>
    <property type="match status" value="1"/>
</dbReference>
<organism evidence="1">
    <name type="scientific">Daucus carota subsp. sativus</name>
    <name type="common">Carrot</name>
    <dbReference type="NCBI Taxonomy" id="79200"/>
    <lineage>
        <taxon>Eukaryota</taxon>
        <taxon>Viridiplantae</taxon>
        <taxon>Streptophyta</taxon>
        <taxon>Embryophyta</taxon>
        <taxon>Tracheophyta</taxon>
        <taxon>Spermatophyta</taxon>
        <taxon>Magnoliopsida</taxon>
        <taxon>eudicotyledons</taxon>
        <taxon>Gunneridae</taxon>
        <taxon>Pentapetalae</taxon>
        <taxon>asterids</taxon>
        <taxon>campanulids</taxon>
        <taxon>Apiales</taxon>
        <taxon>Apiaceae</taxon>
        <taxon>Apioideae</taxon>
        <taxon>Scandiceae</taxon>
        <taxon>Daucinae</taxon>
        <taxon>Daucus</taxon>
        <taxon>Daucus sect. Daucus</taxon>
    </lineage>
</organism>
<gene>
    <name evidence="1" type="ORF">DCAR_015812</name>
</gene>
<reference evidence="1" key="1">
    <citation type="journal article" date="2016" name="Nat. Genet.">
        <title>A high-quality carrot genome assembly provides new insights into carotenoid accumulation and asterid genome evolution.</title>
        <authorList>
            <person name="Iorizzo M."/>
            <person name="Ellison S."/>
            <person name="Senalik D."/>
            <person name="Zeng P."/>
            <person name="Satapoomin P."/>
            <person name="Huang J."/>
            <person name="Bowman M."/>
            <person name="Iovene M."/>
            <person name="Sanseverino W."/>
            <person name="Cavagnaro P."/>
            <person name="Yildiz M."/>
            <person name="Macko-Podgorni A."/>
            <person name="Moranska E."/>
            <person name="Grzebelus E."/>
            <person name="Grzebelus D."/>
            <person name="Ashrafi H."/>
            <person name="Zheng Z."/>
            <person name="Cheng S."/>
            <person name="Spooner D."/>
            <person name="Van Deynze A."/>
            <person name="Simon P."/>
        </authorList>
    </citation>
    <scope>NUCLEOTIDE SEQUENCE [LARGE SCALE GENOMIC DNA]</scope>
    <source>
        <tissue evidence="1">Leaf</tissue>
    </source>
</reference>
<dbReference type="AlphaFoldDB" id="A0A165A2Y5"/>
<protein>
    <recommendedName>
        <fullName evidence="2">Replication factor A C-terminal domain-containing protein</fullName>
    </recommendedName>
</protein>
<dbReference type="EMBL" id="LNRQ01000004">
    <property type="protein sequence ID" value="KZM96826.1"/>
    <property type="molecule type" value="Genomic_DNA"/>
</dbReference>
<dbReference type="Gene3D" id="2.40.50.140">
    <property type="entry name" value="Nucleic acid-binding proteins"/>
    <property type="match status" value="2"/>
</dbReference>
<comment type="caution">
    <text evidence="1">The sequence shown here is derived from an EMBL/GenBank/DDBJ whole genome shotgun (WGS) entry which is preliminary data.</text>
</comment>
<proteinExistence type="predicted"/>
<name>A0A165A2Y5_DAUCS</name>
<dbReference type="InterPro" id="IPR012340">
    <property type="entry name" value="NA-bd_OB-fold"/>
</dbReference>
<dbReference type="SUPFAM" id="SSF50249">
    <property type="entry name" value="Nucleic acid-binding proteins"/>
    <property type="match status" value="2"/>
</dbReference>
<evidence type="ECO:0000313" key="1">
    <source>
        <dbReference type="EMBL" id="KZM96826.1"/>
    </source>
</evidence>
<accession>A0A165A2Y5</accession>
<dbReference type="Gramene" id="KZM96826">
    <property type="protein sequence ID" value="KZM96826"/>
    <property type="gene ID" value="DCAR_015812"/>
</dbReference>
<evidence type="ECO:0008006" key="2">
    <source>
        <dbReference type="Google" id="ProtNLM"/>
    </source>
</evidence>